<dbReference type="Pfam" id="PF00672">
    <property type="entry name" value="HAMP"/>
    <property type="match status" value="1"/>
</dbReference>
<dbReference type="Gene3D" id="1.10.287.950">
    <property type="entry name" value="Methyl-accepting chemotaxis protein"/>
    <property type="match status" value="1"/>
</dbReference>
<dbReference type="PROSITE" id="PS50111">
    <property type="entry name" value="CHEMOTAXIS_TRANSDUC_2"/>
    <property type="match status" value="1"/>
</dbReference>
<dbReference type="PROSITE" id="PS50885">
    <property type="entry name" value="HAMP"/>
    <property type="match status" value="1"/>
</dbReference>
<keyword evidence="4 6" id="KW-0807">Transducer</keyword>
<dbReference type="InterPro" id="IPR004089">
    <property type="entry name" value="MCPsignal_dom"/>
</dbReference>
<name>A0ABM9BVR0_9BACL</name>
<feature type="domain" description="Methyl-accepting transducer" evidence="8">
    <location>
        <begin position="256"/>
        <end position="492"/>
    </location>
</feature>
<feature type="transmembrane region" description="Helical" evidence="7">
    <location>
        <begin position="7"/>
        <end position="28"/>
    </location>
</feature>
<keyword evidence="3 7" id="KW-0472">Membrane</keyword>
<dbReference type="Proteomes" id="UP000838324">
    <property type="component" value="Unassembled WGS sequence"/>
</dbReference>
<organism evidence="10 11">
    <name type="scientific">Paenibacillus auburnensis</name>
    <dbReference type="NCBI Taxonomy" id="2905649"/>
    <lineage>
        <taxon>Bacteria</taxon>
        <taxon>Bacillati</taxon>
        <taxon>Bacillota</taxon>
        <taxon>Bacilli</taxon>
        <taxon>Bacillales</taxon>
        <taxon>Paenibacillaceae</taxon>
        <taxon>Paenibacillus</taxon>
    </lineage>
</organism>
<gene>
    <name evidence="10" type="ORF">PAECIP111892_01703</name>
</gene>
<evidence type="ECO:0000256" key="3">
    <source>
        <dbReference type="ARBA" id="ARBA00023136"/>
    </source>
</evidence>
<dbReference type="SMART" id="SM00304">
    <property type="entry name" value="HAMP"/>
    <property type="match status" value="1"/>
</dbReference>
<feature type="domain" description="HAMP" evidence="9">
    <location>
        <begin position="182"/>
        <end position="237"/>
    </location>
</feature>
<keyword evidence="2" id="KW-1003">Cell membrane</keyword>
<accession>A0ABM9BVR0</accession>
<evidence type="ECO:0000256" key="6">
    <source>
        <dbReference type="PROSITE-ProRule" id="PRU00284"/>
    </source>
</evidence>
<dbReference type="SUPFAM" id="SSF58104">
    <property type="entry name" value="Methyl-accepting chemotaxis protein (MCP) signaling domain"/>
    <property type="match status" value="1"/>
</dbReference>
<reference evidence="10" key="1">
    <citation type="submission" date="2022-01" db="EMBL/GenBank/DDBJ databases">
        <authorList>
            <person name="Criscuolo A."/>
        </authorList>
    </citation>
    <scope>NUCLEOTIDE SEQUENCE</scope>
    <source>
        <strain evidence="10">CIP111892</strain>
    </source>
</reference>
<comment type="caution">
    <text evidence="10">The sequence shown here is derived from an EMBL/GenBank/DDBJ whole genome shotgun (WGS) entry which is preliminary data.</text>
</comment>
<dbReference type="EMBL" id="CAKMMG010000001">
    <property type="protein sequence ID" value="CAH1194537.1"/>
    <property type="molecule type" value="Genomic_DNA"/>
</dbReference>
<evidence type="ECO:0000313" key="10">
    <source>
        <dbReference type="EMBL" id="CAH1194537.1"/>
    </source>
</evidence>
<evidence type="ECO:0000256" key="2">
    <source>
        <dbReference type="ARBA" id="ARBA00022475"/>
    </source>
</evidence>
<dbReference type="Pfam" id="PF00015">
    <property type="entry name" value="MCPsignal"/>
    <property type="match status" value="1"/>
</dbReference>
<protein>
    <recommendedName>
        <fullName evidence="12">Methyl-accepting chemotaxis protein</fullName>
    </recommendedName>
</protein>
<dbReference type="PANTHER" id="PTHR32089">
    <property type="entry name" value="METHYL-ACCEPTING CHEMOTAXIS PROTEIN MCPB"/>
    <property type="match status" value="1"/>
</dbReference>
<keyword evidence="11" id="KW-1185">Reference proteome</keyword>
<evidence type="ECO:0000256" key="5">
    <source>
        <dbReference type="ARBA" id="ARBA00029447"/>
    </source>
</evidence>
<dbReference type="CDD" id="cd06225">
    <property type="entry name" value="HAMP"/>
    <property type="match status" value="1"/>
</dbReference>
<evidence type="ECO:0000313" key="11">
    <source>
        <dbReference type="Proteomes" id="UP000838324"/>
    </source>
</evidence>
<dbReference type="Gene3D" id="6.10.340.10">
    <property type="match status" value="1"/>
</dbReference>
<keyword evidence="7" id="KW-0812">Transmembrane</keyword>
<dbReference type="PANTHER" id="PTHR32089:SF112">
    <property type="entry name" value="LYSOZYME-LIKE PROTEIN-RELATED"/>
    <property type="match status" value="1"/>
</dbReference>
<evidence type="ECO:0000256" key="1">
    <source>
        <dbReference type="ARBA" id="ARBA00004236"/>
    </source>
</evidence>
<feature type="transmembrane region" description="Helical" evidence="7">
    <location>
        <begin position="157"/>
        <end position="180"/>
    </location>
</feature>
<dbReference type="RefSeq" id="WP_236331835.1">
    <property type="nucleotide sequence ID" value="NZ_CAKMMG010000001.1"/>
</dbReference>
<proteinExistence type="inferred from homology"/>
<keyword evidence="7" id="KW-1133">Transmembrane helix</keyword>
<evidence type="ECO:0000256" key="7">
    <source>
        <dbReference type="SAM" id="Phobius"/>
    </source>
</evidence>
<comment type="similarity">
    <text evidence="5">Belongs to the methyl-accepting chemotaxis (MCP) protein family.</text>
</comment>
<evidence type="ECO:0000259" key="8">
    <source>
        <dbReference type="PROSITE" id="PS50111"/>
    </source>
</evidence>
<comment type="subcellular location">
    <subcellularLocation>
        <location evidence="1">Cell membrane</location>
    </subcellularLocation>
</comment>
<dbReference type="InterPro" id="IPR003660">
    <property type="entry name" value="HAMP_dom"/>
</dbReference>
<dbReference type="PROSITE" id="PS51257">
    <property type="entry name" value="PROKAR_LIPOPROTEIN"/>
    <property type="match status" value="1"/>
</dbReference>
<dbReference type="SMART" id="SM00283">
    <property type="entry name" value="MA"/>
    <property type="match status" value="1"/>
</dbReference>
<evidence type="ECO:0000256" key="4">
    <source>
        <dbReference type="ARBA" id="ARBA00023224"/>
    </source>
</evidence>
<sequence length="542" mass="58828">MKFANKIISTVIFSLLLVSVISCFYFYAESKNASQTAGEEKAAIIIETFDLMLTGSENAQDLQTQLNKIKESEMEIVSFNISDLESSPKIIASLNPEEVGKAADSIEINAVKENEIISSKSGHIVEVASPLHKNGKVSYSAKLQFDITDELEDSNQLLVSIIIITSSIIVLVSLGFWLLLSRFFTRPLNMLVGFSRNLAEGNLKVDIKALNNNRKDEIGQLSAAFYQMFGNLRLSLQHISHSSSQLSSQSEMFTNIATTTKENEQANSKAVTEIALSSKTQVSAINESSLAMEEVAKGTVQISESIEEVAEASSSTLKQAEQGRQIIAETETIIEQLALDSKESVQTIQALGQKTKDIDGIIVLIAQIATQTNLLSLNASIEAARAGEHGRGFAVVANEVKKLAERSKEATTIVSDMIQAIHTDTESVVQQINTNWVNTEEGLAAVREAGVSFQTITEQIDTVNSQIINVSSIVEEISSSSEQVAATIQSLAGNVELSSKNAEQVEVSIIESLNSMEQLLSSTTEMNQLSSSLAQLASRFKF</sequence>
<evidence type="ECO:0000259" key="9">
    <source>
        <dbReference type="PROSITE" id="PS50885"/>
    </source>
</evidence>
<evidence type="ECO:0008006" key="12">
    <source>
        <dbReference type="Google" id="ProtNLM"/>
    </source>
</evidence>